<gene>
    <name evidence="2" type="ORF">GXW71_10140</name>
</gene>
<dbReference type="EMBL" id="JAAGBB010000010">
    <property type="protein sequence ID" value="MBR0664711.1"/>
    <property type="molecule type" value="Genomic_DNA"/>
</dbReference>
<evidence type="ECO:0000256" key="1">
    <source>
        <dbReference type="SAM" id="MobiDB-lite"/>
    </source>
</evidence>
<feature type="compositionally biased region" description="Polar residues" evidence="1">
    <location>
        <begin position="14"/>
        <end position="24"/>
    </location>
</feature>
<evidence type="ECO:0000313" key="3">
    <source>
        <dbReference type="Proteomes" id="UP001196870"/>
    </source>
</evidence>
<keyword evidence="3" id="KW-1185">Reference proteome</keyword>
<accession>A0ABS5EWN7</accession>
<proteinExistence type="predicted"/>
<feature type="region of interest" description="Disordered" evidence="1">
    <location>
        <begin position="1"/>
        <end position="26"/>
    </location>
</feature>
<reference evidence="3" key="1">
    <citation type="journal article" date="2021" name="Syst. Appl. Microbiol.">
        <title>Roseomonas hellenica sp. nov., isolated from roots of wild-growing Alkanna tinctoria.</title>
        <authorList>
            <person name="Rat A."/>
            <person name="Naranjo H.D."/>
            <person name="Lebbe L."/>
            <person name="Cnockaert M."/>
            <person name="Krigas N."/>
            <person name="Grigoriadou K."/>
            <person name="Maloupa E."/>
            <person name="Willems A."/>
        </authorList>
    </citation>
    <scope>NUCLEOTIDE SEQUENCE [LARGE SCALE GENOMIC DNA]</scope>
    <source>
        <strain evidence="3">LMG 31523</strain>
    </source>
</reference>
<protein>
    <submittedName>
        <fullName evidence="2">Uncharacterized protein</fullName>
    </submittedName>
</protein>
<dbReference type="RefSeq" id="WP_211852377.1">
    <property type="nucleotide sequence ID" value="NZ_JAAGBB010000010.1"/>
</dbReference>
<sequence length="81" mass="8846">MQRTPLHACAHTSARATRTPSSPQELDPGCIASARRWQAEADLLREMAGNPRLTARQSAALLRQPDAAARQADWWLGATNP</sequence>
<name>A0ABS5EWN7_9PROT</name>
<organism evidence="2 3">
    <name type="scientific">Plastoroseomonas hellenica</name>
    <dbReference type="NCBI Taxonomy" id="2687306"/>
    <lineage>
        <taxon>Bacteria</taxon>
        <taxon>Pseudomonadati</taxon>
        <taxon>Pseudomonadota</taxon>
        <taxon>Alphaproteobacteria</taxon>
        <taxon>Acetobacterales</taxon>
        <taxon>Acetobacteraceae</taxon>
        <taxon>Plastoroseomonas</taxon>
    </lineage>
</organism>
<dbReference type="Proteomes" id="UP001196870">
    <property type="component" value="Unassembled WGS sequence"/>
</dbReference>
<comment type="caution">
    <text evidence="2">The sequence shown here is derived from an EMBL/GenBank/DDBJ whole genome shotgun (WGS) entry which is preliminary data.</text>
</comment>
<evidence type="ECO:0000313" key="2">
    <source>
        <dbReference type="EMBL" id="MBR0664711.1"/>
    </source>
</evidence>